<evidence type="ECO:0000256" key="4">
    <source>
        <dbReference type="ARBA" id="ARBA00022519"/>
    </source>
</evidence>
<evidence type="ECO:0000256" key="2">
    <source>
        <dbReference type="ARBA" id="ARBA00005745"/>
    </source>
</evidence>
<dbReference type="AlphaFoldDB" id="A0A0G1GCS0"/>
<dbReference type="InterPro" id="IPR042094">
    <property type="entry name" value="T2SS_GspF_sf"/>
</dbReference>
<evidence type="ECO:0000256" key="3">
    <source>
        <dbReference type="ARBA" id="ARBA00022475"/>
    </source>
</evidence>
<evidence type="ECO:0000313" key="10">
    <source>
        <dbReference type="EMBL" id="KKS96688.1"/>
    </source>
</evidence>
<feature type="domain" description="Type II secretion system protein GspF" evidence="9">
    <location>
        <begin position="270"/>
        <end position="391"/>
    </location>
</feature>
<dbReference type="PRINTS" id="PR00812">
    <property type="entry name" value="BCTERIALGSPF"/>
</dbReference>
<evidence type="ECO:0000313" key="11">
    <source>
        <dbReference type="Proteomes" id="UP000034894"/>
    </source>
</evidence>
<feature type="domain" description="Type II secretion system protein GspF" evidence="9">
    <location>
        <begin position="66"/>
        <end position="189"/>
    </location>
</feature>
<evidence type="ECO:0000259" key="9">
    <source>
        <dbReference type="Pfam" id="PF00482"/>
    </source>
</evidence>
<dbReference type="Gene3D" id="1.20.81.30">
    <property type="entry name" value="Type II secretion system (T2SS), domain F"/>
    <property type="match status" value="2"/>
</dbReference>
<feature type="transmembrane region" description="Helical" evidence="8">
    <location>
        <begin position="165"/>
        <end position="188"/>
    </location>
</feature>
<keyword evidence="3" id="KW-1003">Cell membrane</keyword>
<dbReference type="PANTHER" id="PTHR30012">
    <property type="entry name" value="GENERAL SECRETION PATHWAY PROTEIN"/>
    <property type="match status" value="1"/>
</dbReference>
<feature type="transmembrane region" description="Helical" evidence="8">
    <location>
        <begin position="208"/>
        <end position="234"/>
    </location>
</feature>
<keyword evidence="7 8" id="KW-0472">Membrane</keyword>
<comment type="subcellular location">
    <subcellularLocation>
        <location evidence="1">Cell inner membrane</location>
        <topology evidence="1">Multi-pass membrane protein</topology>
    </subcellularLocation>
</comment>
<proteinExistence type="inferred from homology"/>
<evidence type="ECO:0000256" key="5">
    <source>
        <dbReference type="ARBA" id="ARBA00022692"/>
    </source>
</evidence>
<protein>
    <submittedName>
        <fullName evidence="10">Type IV pilus biogenesis protein PilC, type IV pilus assembly protein PilC</fullName>
    </submittedName>
</protein>
<accession>A0A0G1GCS0</accession>
<evidence type="ECO:0000256" key="7">
    <source>
        <dbReference type="ARBA" id="ARBA00023136"/>
    </source>
</evidence>
<dbReference type="InterPro" id="IPR018076">
    <property type="entry name" value="T2SS_GspF_dom"/>
</dbReference>
<keyword evidence="4" id="KW-0997">Cell inner membrane</keyword>
<dbReference type="Pfam" id="PF00482">
    <property type="entry name" value="T2SSF"/>
    <property type="match status" value="2"/>
</dbReference>
<evidence type="ECO:0000256" key="6">
    <source>
        <dbReference type="ARBA" id="ARBA00022989"/>
    </source>
</evidence>
<dbReference type="GO" id="GO:0005886">
    <property type="term" value="C:plasma membrane"/>
    <property type="evidence" value="ECO:0007669"/>
    <property type="project" value="UniProtKB-SubCell"/>
</dbReference>
<dbReference type="InterPro" id="IPR003004">
    <property type="entry name" value="GspF/PilC"/>
</dbReference>
<sequence length="399" mass="44044">MPRFTYKAKDSQSKTAEGIVEANSLKQAQSLLHERGFFIISLKEQTPGLFQKGAGTGIAFQDLVHFTRQLSTMITAGLTLDEALLILIAQIKKPKLILLLRKIEEEVKSGKSFASVLAKYPKVFPPVYLSLVQAGEASGKLDTILSRLAENLEKSRDFRNKIRGALVYPIIVISGMGVVSFIVMTVVVPRLTSLYQEFEIDLPLPTQIMITLSNILVNSWYVIVISIVLIFVVFMNIRKSKYGQFVLSTLILNIPVFGPLIKQSTLVEITKTLALLIEGGVPILTSLEIAQHTTNNVLYREAFVEAARKVEKGFPLSDPLMENKIMPTILGQMVAVGEHTGQLDDSLNKLSVYFETEADSAVKTLTTMIEPIVMVLLGIGVGFLVLAVLLPIYSLTSKF</sequence>
<evidence type="ECO:0000256" key="8">
    <source>
        <dbReference type="SAM" id="Phobius"/>
    </source>
</evidence>
<comment type="similarity">
    <text evidence="2">Belongs to the GSP F family.</text>
</comment>
<evidence type="ECO:0000256" key="1">
    <source>
        <dbReference type="ARBA" id="ARBA00004429"/>
    </source>
</evidence>
<keyword evidence="6 8" id="KW-1133">Transmembrane helix</keyword>
<dbReference type="STRING" id="1618443.UV73_C0009G0039"/>
<dbReference type="Proteomes" id="UP000034894">
    <property type="component" value="Unassembled WGS sequence"/>
</dbReference>
<gene>
    <name evidence="10" type="primary">pilC</name>
    <name evidence="10" type="ORF">UV73_C0009G0039</name>
</gene>
<dbReference type="FunFam" id="1.20.81.30:FF:000001">
    <property type="entry name" value="Type II secretion system protein F"/>
    <property type="match status" value="2"/>
</dbReference>
<organism evidence="10 11">
    <name type="scientific">Candidatus Gottesmanbacteria bacterium GW2011_GWA2_43_14</name>
    <dbReference type="NCBI Taxonomy" id="1618443"/>
    <lineage>
        <taxon>Bacteria</taxon>
        <taxon>Candidatus Gottesmaniibacteriota</taxon>
    </lineage>
</organism>
<name>A0A0G1GCS0_9BACT</name>
<dbReference type="PANTHER" id="PTHR30012:SF0">
    <property type="entry name" value="TYPE II SECRETION SYSTEM PROTEIN F-RELATED"/>
    <property type="match status" value="1"/>
</dbReference>
<comment type="caution">
    <text evidence="10">The sequence shown here is derived from an EMBL/GenBank/DDBJ whole genome shotgun (WGS) entry which is preliminary data.</text>
</comment>
<dbReference type="EMBL" id="LCFP01000009">
    <property type="protein sequence ID" value="KKS96688.1"/>
    <property type="molecule type" value="Genomic_DNA"/>
</dbReference>
<dbReference type="GO" id="GO:0015628">
    <property type="term" value="P:protein secretion by the type II secretion system"/>
    <property type="evidence" value="ECO:0007669"/>
    <property type="project" value="TreeGrafter"/>
</dbReference>
<keyword evidence="5 8" id="KW-0812">Transmembrane</keyword>
<reference evidence="10 11" key="1">
    <citation type="journal article" date="2015" name="Nature">
        <title>rRNA introns, odd ribosomes, and small enigmatic genomes across a large radiation of phyla.</title>
        <authorList>
            <person name="Brown C.T."/>
            <person name="Hug L.A."/>
            <person name="Thomas B.C."/>
            <person name="Sharon I."/>
            <person name="Castelle C.J."/>
            <person name="Singh A."/>
            <person name="Wilkins M.J."/>
            <person name="Williams K.H."/>
            <person name="Banfield J.F."/>
        </authorList>
    </citation>
    <scope>NUCLEOTIDE SEQUENCE [LARGE SCALE GENOMIC DNA]</scope>
</reference>
<feature type="transmembrane region" description="Helical" evidence="8">
    <location>
        <begin position="372"/>
        <end position="393"/>
    </location>
</feature>